<protein>
    <submittedName>
        <fullName evidence="1">Uncharacterized protein</fullName>
    </submittedName>
</protein>
<sequence>MRRAGLLLGVLTLAGCDGLKLNKVQRDQVYEISETVASAQAIRQAETEGGLSTRVTDLENRVKLLEMRASENDKEHKLIATSVDRFAGKYNEHIETMHR</sequence>
<proteinExistence type="predicted"/>
<evidence type="ECO:0000313" key="2">
    <source>
        <dbReference type="Proteomes" id="UP000189818"/>
    </source>
</evidence>
<dbReference type="PROSITE" id="PS51257">
    <property type="entry name" value="PROKAR_LIPOPROTEIN"/>
    <property type="match status" value="1"/>
</dbReference>
<gene>
    <name evidence="1" type="ORF">SAMN06295920_101704</name>
</gene>
<dbReference type="Proteomes" id="UP000189818">
    <property type="component" value="Unassembled WGS sequence"/>
</dbReference>
<reference evidence="2" key="1">
    <citation type="submission" date="2017-02" db="EMBL/GenBank/DDBJ databases">
        <authorList>
            <person name="Varghese N."/>
            <person name="Submissions S."/>
        </authorList>
    </citation>
    <scope>NUCLEOTIDE SEQUENCE [LARGE SCALE GENOMIC DNA]</scope>
    <source>
        <strain evidence="2">UM2</strain>
    </source>
</reference>
<dbReference type="STRING" id="439228.SAMN06295920_101704"/>
<name>A0A1T5A8L9_9SPHN</name>
<keyword evidence="2" id="KW-1185">Reference proteome</keyword>
<organism evidence="1 2">
    <name type="scientific">Rhizorhabdus histidinilytica</name>
    <dbReference type="NCBI Taxonomy" id="439228"/>
    <lineage>
        <taxon>Bacteria</taxon>
        <taxon>Pseudomonadati</taxon>
        <taxon>Pseudomonadota</taxon>
        <taxon>Alphaproteobacteria</taxon>
        <taxon>Sphingomonadales</taxon>
        <taxon>Sphingomonadaceae</taxon>
        <taxon>Rhizorhabdus</taxon>
    </lineage>
</organism>
<evidence type="ECO:0000313" key="1">
    <source>
        <dbReference type="EMBL" id="SKB31270.1"/>
    </source>
</evidence>
<dbReference type="EMBL" id="FUYM01000001">
    <property type="protein sequence ID" value="SKB31270.1"/>
    <property type="molecule type" value="Genomic_DNA"/>
</dbReference>
<dbReference type="RefSeq" id="WP_079646618.1">
    <property type="nucleotide sequence ID" value="NZ_JBHLWD010000001.1"/>
</dbReference>
<dbReference type="AlphaFoldDB" id="A0A1T5A8L9"/>
<accession>A0A1T5A8L9</accession>